<evidence type="ECO:0000313" key="3">
    <source>
        <dbReference type="Proteomes" id="UP001198602"/>
    </source>
</evidence>
<dbReference type="Proteomes" id="UP001198602">
    <property type="component" value="Unassembled WGS sequence"/>
</dbReference>
<dbReference type="EMBL" id="JAHYBX010000006">
    <property type="protein sequence ID" value="MCA1857272.1"/>
    <property type="molecule type" value="Genomic_DNA"/>
</dbReference>
<protein>
    <recommendedName>
        <fullName evidence="4">PH domain-containing protein</fullName>
    </recommendedName>
</protein>
<dbReference type="RefSeq" id="WP_225239499.1">
    <property type="nucleotide sequence ID" value="NZ_JAHYBX010000006.1"/>
</dbReference>
<keyword evidence="1" id="KW-1133">Transmembrane helix</keyword>
<gene>
    <name evidence="2" type="ORF">LE190_15270</name>
</gene>
<keyword evidence="1" id="KW-0472">Membrane</keyword>
<reference evidence="2 3" key="1">
    <citation type="submission" date="2021-07" db="EMBL/GenBank/DDBJ databases">
        <title>Characterization of Violacein-producing bacteria and related species.</title>
        <authorList>
            <person name="Wilson H.S."/>
            <person name="De Leon M.E."/>
        </authorList>
    </citation>
    <scope>NUCLEOTIDE SEQUENCE [LARGE SCALE GENOMIC DNA]</scope>
    <source>
        <strain evidence="2 3">HSC-2F05</strain>
    </source>
</reference>
<name>A0ABS7YE64_9BURK</name>
<evidence type="ECO:0008006" key="4">
    <source>
        <dbReference type="Google" id="ProtNLM"/>
    </source>
</evidence>
<keyword evidence="3" id="KW-1185">Reference proteome</keyword>
<evidence type="ECO:0000256" key="1">
    <source>
        <dbReference type="SAM" id="Phobius"/>
    </source>
</evidence>
<comment type="caution">
    <text evidence="2">The sequence shown here is derived from an EMBL/GenBank/DDBJ whole genome shotgun (WGS) entry which is preliminary data.</text>
</comment>
<feature type="transmembrane region" description="Helical" evidence="1">
    <location>
        <begin position="20"/>
        <end position="40"/>
    </location>
</feature>
<evidence type="ECO:0000313" key="2">
    <source>
        <dbReference type="EMBL" id="MCA1857272.1"/>
    </source>
</evidence>
<accession>A0ABS7YE64</accession>
<keyword evidence="1" id="KW-0812">Transmembrane</keyword>
<organism evidence="2 3">
    <name type="scientific">Massilia hydrophila</name>
    <dbReference type="NCBI Taxonomy" id="3044279"/>
    <lineage>
        <taxon>Bacteria</taxon>
        <taxon>Pseudomonadati</taxon>
        <taxon>Pseudomonadota</taxon>
        <taxon>Betaproteobacteria</taxon>
        <taxon>Burkholderiales</taxon>
        <taxon>Oxalobacteraceae</taxon>
        <taxon>Telluria group</taxon>
        <taxon>Massilia</taxon>
    </lineage>
</organism>
<feature type="transmembrane region" description="Helical" evidence="1">
    <location>
        <begin position="47"/>
        <end position="65"/>
    </location>
</feature>
<sequence>MELDKAAMTPQARVIGVKSWTAYAGVLALAGLLFLVALPLSFRWNELAAAAVLAGSSLIVVYRFLLVRSVQLYYDDVGVWVVSGVLPWARGVAGVKWRDMDEASYVNGFVSWVTRSYTVRIGHRFTKESEIVLHHIAGGRKAVETVNAIHQQMIRSGAVD</sequence>
<proteinExistence type="predicted"/>